<proteinExistence type="inferred from homology"/>
<feature type="binding site" evidence="10">
    <location>
        <position position="166"/>
    </location>
    <ligand>
        <name>UDP-N-acetyl-alpha-D-glucosamine</name>
        <dbReference type="ChEBI" id="CHEBI:57705"/>
    </ligand>
</feature>
<dbReference type="InterPro" id="IPR006009">
    <property type="entry name" value="GlcNAc_MurG"/>
</dbReference>
<comment type="subcellular location">
    <subcellularLocation>
        <location evidence="10">Cell membrane</location>
        <topology evidence="10">Peripheral membrane protein</topology>
        <orientation evidence="10">Cytoplasmic side</orientation>
    </subcellularLocation>
</comment>
<dbReference type="Gene3D" id="3.40.50.2000">
    <property type="entry name" value="Glycogen Phosphorylase B"/>
    <property type="match status" value="2"/>
</dbReference>
<dbReference type="NCBIfam" id="TIGR01133">
    <property type="entry name" value="murG"/>
    <property type="match status" value="1"/>
</dbReference>
<evidence type="ECO:0000259" key="11">
    <source>
        <dbReference type="Pfam" id="PF03033"/>
    </source>
</evidence>
<sequence length="360" mass="36742">MSSSKEPLSVVVAGGGTAGHIEPALAVAEALRDTYGATVTALGTARGLETSLVPDRGFDLRLIEPVPVPRTPNLDLVKLPFRVAKSLRQARQVLRDTGAHAVVGFGGYVSAPAYLAARSVGIPFFVHEANARAGMANKLGVRLGGVGLNATENSGMPGQVVGIPIRQGLGGERNDEAVERARTRWDLDADRPTVLVTGGSQGSVSINAAVAGALDDLLGADIQVLHAVGKRNSLPSACPGYVPVPFIEDMQAAYAVADLIVCRSGAMTVAEVTASGIPAIYVPLPHGNGEQALNASAVIAAGAAKLVDDADLTPERLASEVRDIVGNPATLQQMAAAARTSTVGDAAGVIARLVVSAAGY</sequence>
<comment type="similarity">
    <text evidence="10">Belongs to the glycosyltransferase 28 family. MurG subfamily.</text>
</comment>
<gene>
    <name evidence="10 13" type="primary">murG</name>
    <name evidence="13" type="ORF">H9627_01110</name>
</gene>
<dbReference type="RefSeq" id="WP_191732186.1">
    <property type="nucleotide sequence ID" value="NZ_JACSPR010000001.1"/>
</dbReference>
<keyword evidence="14" id="KW-1185">Reference proteome</keyword>
<feature type="domain" description="Glycosyl transferase family 28 C-terminal" evidence="12">
    <location>
        <begin position="193"/>
        <end position="347"/>
    </location>
</feature>
<comment type="catalytic activity">
    <reaction evidence="10">
        <text>di-trans,octa-cis-undecaprenyl diphospho-N-acetyl-alpha-D-muramoyl-L-alanyl-D-glutamyl-meso-2,6-diaminopimeloyl-D-alanyl-D-alanine + UDP-N-acetyl-alpha-D-glucosamine = di-trans,octa-cis-undecaprenyl diphospho-[N-acetyl-alpha-D-glucosaminyl-(1-&gt;4)]-N-acetyl-alpha-D-muramoyl-L-alanyl-D-glutamyl-meso-2,6-diaminopimeloyl-D-alanyl-D-alanine + UDP + H(+)</text>
        <dbReference type="Rhea" id="RHEA:31227"/>
        <dbReference type="ChEBI" id="CHEBI:15378"/>
        <dbReference type="ChEBI" id="CHEBI:57705"/>
        <dbReference type="ChEBI" id="CHEBI:58223"/>
        <dbReference type="ChEBI" id="CHEBI:61387"/>
        <dbReference type="ChEBI" id="CHEBI:61388"/>
        <dbReference type="EC" id="2.4.1.227"/>
    </reaction>
</comment>
<feature type="binding site" evidence="10">
    <location>
        <position position="247"/>
    </location>
    <ligand>
        <name>UDP-N-acetyl-alpha-D-glucosamine</name>
        <dbReference type="ChEBI" id="CHEBI:57705"/>
    </ligand>
</feature>
<protein>
    <recommendedName>
        <fullName evidence="10">UDP-N-acetylglucosamine--N-acetylmuramyl-(pentapeptide) pyrophosphoryl-undecaprenol N-acetylglucosamine transferase</fullName>
        <ecNumber evidence="10">2.4.1.227</ecNumber>
    </recommendedName>
    <alternativeName>
        <fullName evidence="10">Undecaprenyl-PP-MurNAc-pentapeptide-UDPGlcNAc GlcNAc transferase</fullName>
    </alternativeName>
</protein>
<dbReference type="GO" id="GO:0009252">
    <property type="term" value="P:peptidoglycan biosynthetic process"/>
    <property type="evidence" value="ECO:0007669"/>
    <property type="project" value="UniProtKB-UniRule"/>
</dbReference>
<feature type="domain" description="Glycosyltransferase family 28 N-terminal" evidence="11">
    <location>
        <begin position="10"/>
        <end position="142"/>
    </location>
</feature>
<dbReference type="GO" id="GO:0071555">
    <property type="term" value="P:cell wall organization"/>
    <property type="evidence" value="ECO:0007669"/>
    <property type="project" value="UniProtKB-KW"/>
</dbReference>
<evidence type="ECO:0000256" key="1">
    <source>
        <dbReference type="ARBA" id="ARBA00022475"/>
    </source>
</evidence>
<evidence type="ECO:0000256" key="6">
    <source>
        <dbReference type="ARBA" id="ARBA00022984"/>
    </source>
</evidence>
<comment type="caution">
    <text evidence="10">Lacks conserved residue(s) required for the propagation of feature annotation.</text>
</comment>
<evidence type="ECO:0000256" key="10">
    <source>
        <dbReference type="HAMAP-Rule" id="MF_00033"/>
    </source>
</evidence>
<dbReference type="InterPro" id="IPR004276">
    <property type="entry name" value="GlycoTrans_28_N"/>
</dbReference>
<feature type="binding site" evidence="10">
    <location>
        <position position="291"/>
    </location>
    <ligand>
        <name>UDP-N-acetyl-alpha-D-glucosamine</name>
        <dbReference type="ChEBI" id="CHEBI:57705"/>
    </ligand>
</feature>
<keyword evidence="1 10" id="KW-1003">Cell membrane</keyword>
<dbReference type="Pfam" id="PF04101">
    <property type="entry name" value="Glyco_tran_28_C"/>
    <property type="match status" value="1"/>
</dbReference>
<keyword evidence="3 10" id="KW-0328">Glycosyltransferase</keyword>
<evidence type="ECO:0000256" key="2">
    <source>
        <dbReference type="ARBA" id="ARBA00022618"/>
    </source>
</evidence>
<evidence type="ECO:0000313" key="13">
    <source>
        <dbReference type="EMBL" id="MBD8028939.1"/>
    </source>
</evidence>
<keyword evidence="2 10" id="KW-0132">Cell division</keyword>
<dbReference type="GO" id="GO:0050511">
    <property type="term" value="F:undecaprenyldiphospho-muramoylpentapeptide beta-N-acetylglucosaminyltransferase activity"/>
    <property type="evidence" value="ECO:0007669"/>
    <property type="project" value="UniProtKB-UniRule"/>
</dbReference>
<dbReference type="GO" id="GO:0051301">
    <property type="term" value="P:cell division"/>
    <property type="evidence" value="ECO:0007669"/>
    <property type="project" value="UniProtKB-KW"/>
</dbReference>
<dbReference type="GO" id="GO:0008360">
    <property type="term" value="P:regulation of cell shape"/>
    <property type="evidence" value="ECO:0007669"/>
    <property type="project" value="UniProtKB-KW"/>
</dbReference>
<accession>A0A8I0LEY1</accession>
<evidence type="ECO:0000256" key="8">
    <source>
        <dbReference type="ARBA" id="ARBA00023306"/>
    </source>
</evidence>
<dbReference type="AlphaFoldDB" id="A0A8I0LEY1"/>
<evidence type="ECO:0000313" key="14">
    <source>
        <dbReference type="Proteomes" id="UP000650224"/>
    </source>
</evidence>
<evidence type="ECO:0000256" key="7">
    <source>
        <dbReference type="ARBA" id="ARBA00023136"/>
    </source>
</evidence>
<organism evidence="13 14">
    <name type="scientific">Corynebacterium gallinarum</name>
    <dbReference type="NCBI Taxonomy" id="2762214"/>
    <lineage>
        <taxon>Bacteria</taxon>
        <taxon>Bacillati</taxon>
        <taxon>Actinomycetota</taxon>
        <taxon>Actinomycetes</taxon>
        <taxon>Mycobacteriales</taxon>
        <taxon>Corynebacteriaceae</taxon>
        <taxon>Corynebacterium</taxon>
    </lineage>
</organism>
<feature type="binding site" evidence="10">
    <location>
        <position position="200"/>
    </location>
    <ligand>
        <name>UDP-N-acetyl-alpha-D-glucosamine</name>
        <dbReference type="ChEBI" id="CHEBI:57705"/>
    </ligand>
</feature>
<comment type="pathway">
    <text evidence="10">Cell wall biogenesis; peptidoglycan biosynthesis.</text>
</comment>
<dbReference type="Pfam" id="PF03033">
    <property type="entry name" value="Glyco_transf_28"/>
    <property type="match status" value="1"/>
</dbReference>
<dbReference type="PANTHER" id="PTHR21015:SF22">
    <property type="entry name" value="GLYCOSYLTRANSFERASE"/>
    <property type="match status" value="1"/>
</dbReference>
<dbReference type="UniPathway" id="UPA00219"/>
<dbReference type="SUPFAM" id="SSF53756">
    <property type="entry name" value="UDP-Glycosyltransferase/glycogen phosphorylase"/>
    <property type="match status" value="1"/>
</dbReference>
<keyword evidence="4 10" id="KW-0808">Transferase</keyword>
<dbReference type="GO" id="GO:0005886">
    <property type="term" value="C:plasma membrane"/>
    <property type="evidence" value="ECO:0007669"/>
    <property type="project" value="UniProtKB-SubCell"/>
</dbReference>
<feature type="binding site" evidence="10">
    <location>
        <position position="130"/>
    </location>
    <ligand>
        <name>UDP-N-acetyl-alpha-D-glucosamine</name>
        <dbReference type="ChEBI" id="CHEBI:57705"/>
    </ligand>
</feature>
<dbReference type="PANTHER" id="PTHR21015">
    <property type="entry name" value="UDP-N-ACETYLGLUCOSAMINE--N-ACETYLMURAMYL-(PENTAPEPTIDE) PYROPHOSPHORYL-UNDECAPRENOL N-ACETYLGLUCOSAMINE TRANSFERASE 1"/>
    <property type="match status" value="1"/>
</dbReference>
<feature type="binding site" evidence="10">
    <location>
        <begin position="17"/>
        <end position="19"/>
    </location>
    <ligand>
        <name>UDP-N-acetyl-alpha-D-glucosamine</name>
        <dbReference type="ChEBI" id="CHEBI:57705"/>
    </ligand>
</feature>
<dbReference type="InterPro" id="IPR007235">
    <property type="entry name" value="Glyco_trans_28_C"/>
</dbReference>
<comment type="function">
    <text evidence="10">Cell wall formation. Catalyzes the transfer of a GlcNAc subunit on undecaprenyl-pyrophosphoryl-MurNAc-pentapeptide (lipid intermediate I) to form undecaprenyl-pyrophosphoryl-MurNAc-(pentapeptide)GlcNAc (lipid intermediate II).</text>
</comment>
<evidence type="ECO:0000256" key="9">
    <source>
        <dbReference type="ARBA" id="ARBA00023316"/>
    </source>
</evidence>
<evidence type="ECO:0000256" key="4">
    <source>
        <dbReference type="ARBA" id="ARBA00022679"/>
    </source>
</evidence>
<evidence type="ECO:0000256" key="5">
    <source>
        <dbReference type="ARBA" id="ARBA00022960"/>
    </source>
</evidence>
<keyword evidence="9 10" id="KW-0961">Cell wall biogenesis/degradation</keyword>
<comment type="caution">
    <text evidence="13">The sequence shown here is derived from an EMBL/GenBank/DDBJ whole genome shotgun (WGS) entry which is preliminary data.</text>
</comment>
<dbReference type="EMBL" id="JACSPR010000001">
    <property type="protein sequence ID" value="MBD8028939.1"/>
    <property type="molecule type" value="Genomic_DNA"/>
</dbReference>
<reference evidence="13 14" key="1">
    <citation type="submission" date="2020-08" db="EMBL/GenBank/DDBJ databases">
        <title>A Genomic Blueprint of the Chicken Gut Microbiome.</title>
        <authorList>
            <person name="Gilroy R."/>
            <person name="Ravi A."/>
            <person name="Getino M."/>
            <person name="Pursley I."/>
            <person name="Horton D.L."/>
            <person name="Alikhan N.-F."/>
            <person name="Baker D."/>
            <person name="Gharbi K."/>
            <person name="Hall N."/>
            <person name="Watson M."/>
            <person name="Adriaenssens E.M."/>
            <person name="Foster-Nyarko E."/>
            <person name="Jarju S."/>
            <person name="Secka A."/>
            <person name="Antonio M."/>
            <person name="Oren A."/>
            <person name="Chaudhuri R."/>
            <person name="La Ragione R.M."/>
            <person name="Hildebrand F."/>
            <person name="Pallen M.J."/>
        </authorList>
    </citation>
    <scope>NUCLEOTIDE SEQUENCE [LARGE SCALE GENOMIC DNA]</scope>
    <source>
        <strain evidence="13 14">Sa1YVA5</strain>
    </source>
</reference>
<keyword evidence="6 10" id="KW-0573">Peptidoglycan synthesis</keyword>
<evidence type="ECO:0000259" key="12">
    <source>
        <dbReference type="Pfam" id="PF04101"/>
    </source>
</evidence>
<dbReference type="Proteomes" id="UP000650224">
    <property type="component" value="Unassembled WGS sequence"/>
</dbReference>
<keyword evidence="8 10" id="KW-0131">Cell cycle</keyword>
<dbReference type="CDD" id="cd03785">
    <property type="entry name" value="GT28_MurG"/>
    <property type="match status" value="1"/>
</dbReference>
<dbReference type="EC" id="2.4.1.227" evidence="10"/>
<keyword evidence="5 10" id="KW-0133">Cell shape</keyword>
<name>A0A8I0LEY1_9CORY</name>
<keyword evidence="7 10" id="KW-0472">Membrane</keyword>
<evidence type="ECO:0000256" key="3">
    <source>
        <dbReference type="ARBA" id="ARBA00022676"/>
    </source>
</evidence>
<dbReference type="GO" id="GO:0005975">
    <property type="term" value="P:carbohydrate metabolic process"/>
    <property type="evidence" value="ECO:0007669"/>
    <property type="project" value="InterPro"/>
</dbReference>
<dbReference type="HAMAP" id="MF_00033">
    <property type="entry name" value="MurG"/>
    <property type="match status" value="1"/>
</dbReference>